<protein>
    <recommendedName>
        <fullName evidence="7">Ubiquitin-like protease family profile domain-containing protein</fullName>
    </recommendedName>
</protein>
<dbReference type="PANTHER" id="PTHR46896:SF3">
    <property type="entry name" value="FI06413P-RELATED"/>
    <property type="match status" value="1"/>
</dbReference>
<feature type="compositionally biased region" description="Basic and acidic residues" evidence="6">
    <location>
        <begin position="508"/>
        <end position="544"/>
    </location>
</feature>
<dbReference type="GO" id="GO:0005737">
    <property type="term" value="C:cytoplasm"/>
    <property type="evidence" value="ECO:0007669"/>
    <property type="project" value="TreeGrafter"/>
</dbReference>
<dbReference type="InterPro" id="IPR003653">
    <property type="entry name" value="Peptidase_C48_C"/>
</dbReference>
<feature type="compositionally biased region" description="Polar residues" evidence="6">
    <location>
        <begin position="71"/>
        <end position="99"/>
    </location>
</feature>
<evidence type="ECO:0000256" key="3">
    <source>
        <dbReference type="ARBA" id="ARBA00022670"/>
    </source>
</evidence>
<feature type="compositionally biased region" description="Polar residues" evidence="6">
    <location>
        <begin position="1189"/>
        <end position="1199"/>
    </location>
</feature>
<feature type="compositionally biased region" description="Polar residues" evidence="6">
    <location>
        <begin position="37"/>
        <end position="54"/>
    </location>
</feature>
<evidence type="ECO:0000256" key="5">
    <source>
        <dbReference type="ARBA" id="ARBA00022801"/>
    </source>
</evidence>
<feature type="compositionally biased region" description="Acidic residues" evidence="6">
    <location>
        <begin position="1365"/>
        <end position="1377"/>
    </location>
</feature>
<keyword evidence="4" id="KW-0833">Ubl conjugation pathway</keyword>
<dbReference type="KEGG" id="kpin:30174627"/>
<evidence type="ECO:0000256" key="1">
    <source>
        <dbReference type="ARBA" id="ARBA00005234"/>
    </source>
</evidence>
<dbReference type="Pfam" id="PF02902">
    <property type="entry name" value="Peptidase_C48"/>
    <property type="match status" value="2"/>
</dbReference>
<dbReference type="InterPro" id="IPR038765">
    <property type="entry name" value="Papain-like_cys_pep_sf"/>
</dbReference>
<accession>A0AAJ8MNH1</accession>
<gene>
    <name evidence="8" type="ORF">I206_101770</name>
</gene>
<evidence type="ECO:0000313" key="8">
    <source>
        <dbReference type="EMBL" id="WWC67853.1"/>
    </source>
</evidence>
<reference evidence="8" key="2">
    <citation type="submission" date="2024-02" db="EMBL/GenBank/DDBJ databases">
        <title>Comparative genomics of Cryptococcus and Kwoniella reveals pathogenesis evolution and contrasting modes of karyotype evolution via chromosome fusion or intercentromeric recombination.</title>
        <authorList>
            <person name="Coelho M.A."/>
            <person name="David-Palma M."/>
            <person name="Shea T."/>
            <person name="Bowers K."/>
            <person name="McGinley-Smith S."/>
            <person name="Mohammad A.W."/>
            <person name="Gnirke A."/>
            <person name="Yurkov A.M."/>
            <person name="Nowrousian M."/>
            <person name="Sun S."/>
            <person name="Cuomo C.A."/>
            <person name="Heitman J."/>
        </authorList>
    </citation>
    <scope>NUCLEOTIDE SEQUENCE</scope>
    <source>
        <strain evidence="8">CBS 10737</strain>
    </source>
</reference>
<feature type="compositionally biased region" description="Polar residues" evidence="6">
    <location>
        <begin position="109"/>
        <end position="118"/>
    </location>
</feature>
<sequence length="1485" mass="165271">MEQLFTHQPPGPSRSQDEEERVVHNNRRRSERFANDQPVTGRSSENTQLTSQSKLPFENMNRVRTKKNQENKTGSSPFNPGRNTMGSFTSQTKQVNSSRGPLARGGPNSGSLKQSIGQRATIPIHLHETSHIEFQPVASSTPSGAGPSKQPPHVQRQRRESRGIMDSAGDSDGAEIVYQEHRNSRSISPAKPPTSGQHRRSSIEAEYNSHHRPPTNYDLPGPPRLPLSAKGKERMPEYGGSSPTKCHGNEATLIVDDEIKDPNGVFKDDSDVEVVETHAVELPEPIPPEKRRKSPEKRQLDTINRHLTTNDKPRMTRNRPMRDKNGNVPPEPSVKKQASVKKTMKDRIGPQSTGTIPSSGVGNREASADIKTARFNTGQSIECASLRLAGNRLQLNSYSGLKSEFWEIPLDTVGAAQICSHQDHPFLLLDVATIPLNHRYPFSKYIERFGEHGYQEPHVEGTSTLLVIFIETTASKNFLDTLRHRLDEQIKVDRLDLPACHAMREFIGRPAEPRGRDARKQVESKPRKAADATTHRLEAEEPKARTKAPRKLINDNSDEETPQSRSAKRDRQVDDPNQGKLPFLPAPKPLPRRTRHSGATINYDESEPETSVAIAPAKPKPVSRFKGNRSDLLFPYPTTGRAEVTITVGDAQRIETGEFLNDTLLEFGLRKMLDELNVEIQSTIHLFNSFFYERLADRSKRPEKDQEFWPGYQSVRKWSKGKDIFEKDFIVVPINENFHWYLAVIVNPKGILRPNAEGNSSMPDSNAHRPVTRALAENDAGDASSVEEQLTAPGNRTDEDLNDLDSEAGDAKTQRSQGTPPLFDQPNSATSCQSTDVDMNDVNDISKDPLDCIDDDDNEGIRNGQPEHTAKEAMREVSTGVGNMDINSDQETEPDLVGEGGPIISTTLQAIAQQNSHLQNPTTEKIGTGHSQVRTKHPDAEIVGSEKTWIITFDSLGGPHAAVGKHLNSWLRYEAKDKKGIDYKTSDAVYWEGRVPQQPNFYDCGIYVVHYAKQFLQNPTKILQFVQRRAPYSNAPDREAWIQERAEVWNASDTENMRSTWEGQLQSLAEQYQLFKASQPPDEVSKDNEQPDDMPVENLEQQQGRIVNSQPESILLVPDANGHELPSEEEPNFDPIPGAFPTPVTQQPEPPKAQSPSPPATKPKWSTTPSDDQRGRRRSSTVDIDPKIKTSTKSESLSPAPSDHEILQGTFTSVHDKKAHTSPSFRSIDTGIVQNRRHAFESTQYRTEGPITRQRNAISTSPIRKGRASEEGETAYREVEHLRPRRNPLADLDTEDSPPASSSTLNAGLLPSGLSGSEDPILLPRNNNFHVTSSPFDNLGRFVPGQPSNQQERIEPAHPPKDPLDFDNSEQALDDDQVFVASDISQHLGQKDKSPTSLTSDEEEQEPIENLPAKASPIVKHQYSSKSKSIKRMLSTEKSQSKLPVTKKPKTAISTTKGSTKGKGPNKQGFGRGTTKEEAIDIESD</sequence>
<reference evidence="8" key="1">
    <citation type="submission" date="2013-07" db="EMBL/GenBank/DDBJ databases">
        <authorList>
            <consortium name="The Broad Institute Genome Sequencing Platform"/>
            <person name="Cuomo C."/>
            <person name="Litvintseva A."/>
            <person name="Chen Y."/>
            <person name="Heitman J."/>
            <person name="Sun S."/>
            <person name="Springer D."/>
            <person name="Dromer F."/>
            <person name="Young S.K."/>
            <person name="Zeng Q."/>
            <person name="Gargeya S."/>
            <person name="Fitzgerald M."/>
            <person name="Abouelleil A."/>
            <person name="Alvarado L."/>
            <person name="Berlin A.M."/>
            <person name="Chapman S.B."/>
            <person name="Dewar J."/>
            <person name="Goldberg J."/>
            <person name="Griggs A."/>
            <person name="Gujja S."/>
            <person name="Hansen M."/>
            <person name="Howarth C."/>
            <person name="Imamovic A."/>
            <person name="Larimer J."/>
            <person name="McCowan C."/>
            <person name="Murphy C."/>
            <person name="Pearson M."/>
            <person name="Priest M."/>
            <person name="Roberts A."/>
            <person name="Saif S."/>
            <person name="Shea T."/>
            <person name="Sykes S."/>
            <person name="Wortman J."/>
            <person name="Nusbaum C."/>
            <person name="Birren B."/>
        </authorList>
    </citation>
    <scope>NUCLEOTIDE SEQUENCE</scope>
    <source>
        <strain evidence="8">CBS 10737</strain>
    </source>
</reference>
<evidence type="ECO:0000313" key="9">
    <source>
        <dbReference type="Proteomes" id="UP000094020"/>
    </source>
</evidence>
<dbReference type="Proteomes" id="UP000094020">
    <property type="component" value="Chromosome 2"/>
</dbReference>
<feature type="region of interest" description="Disordered" evidence="6">
    <location>
        <begin position="508"/>
        <end position="611"/>
    </location>
</feature>
<feature type="region of interest" description="Disordered" evidence="6">
    <location>
        <begin position="284"/>
        <end position="365"/>
    </location>
</feature>
<proteinExistence type="inferred from homology"/>
<feature type="compositionally biased region" description="Polar residues" evidence="6">
    <location>
        <begin position="1253"/>
        <end position="1262"/>
    </location>
</feature>
<name>A0AAJ8MNH1_9TREE</name>
<dbReference type="PANTHER" id="PTHR46896">
    <property type="entry name" value="SENTRIN-SPECIFIC PROTEASE"/>
    <property type="match status" value="1"/>
</dbReference>
<evidence type="ECO:0000256" key="2">
    <source>
        <dbReference type="ARBA" id="ARBA00022553"/>
    </source>
</evidence>
<keyword evidence="3" id="KW-0645">Protease</keyword>
<evidence type="ECO:0000256" key="6">
    <source>
        <dbReference type="SAM" id="MobiDB-lite"/>
    </source>
</evidence>
<feature type="compositionally biased region" description="Polar residues" evidence="6">
    <location>
        <begin position="814"/>
        <end position="837"/>
    </location>
</feature>
<feature type="region of interest" description="Disordered" evidence="6">
    <location>
        <begin position="1"/>
        <end position="248"/>
    </location>
</feature>
<dbReference type="GO" id="GO:0005634">
    <property type="term" value="C:nucleus"/>
    <property type="evidence" value="ECO:0007669"/>
    <property type="project" value="TreeGrafter"/>
</dbReference>
<dbReference type="GO" id="GO:0070139">
    <property type="term" value="F:SUMO-specific endopeptidase activity"/>
    <property type="evidence" value="ECO:0007669"/>
    <property type="project" value="TreeGrafter"/>
</dbReference>
<keyword evidence="9" id="KW-1185">Reference proteome</keyword>
<keyword evidence="2" id="KW-0597">Phosphoprotein</keyword>
<dbReference type="InterPro" id="IPR051947">
    <property type="entry name" value="Sentrin-specific_protease"/>
</dbReference>
<feature type="compositionally biased region" description="Polar residues" evidence="6">
    <location>
        <begin position="350"/>
        <end position="361"/>
    </location>
</feature>
<dbReference type="GO" id="GO:0016926">
    <property type="term" value="P:protein desumoylation"/>
    <property type="evidence" value="ECO:0007669"/>
    <property type="project" value="TreeGrafter"/>
</dbReference>
<feature type="compositionally biased region" description="Basic and acidic residues" evidence="6">
    <location>
        <begin position="296"/>
        <end position="325"/>
    </location>
</feature>
<feature type="compositionally biased region" description="Polar residues" evidence="6">
    <location>
        <begin position="1325"/>
        <end position="1336"/>
    </location>
</feature>
<comment type="similarity">
    <text evidence="1">Belongs to the peptidase C48 family.</text>
</comment>
<feature type="domain" description="Ubiquitin-like protease family profile" evidence="7">
    <location>
        <begin position="644"/>
        <end position="1015"/>
    </location>
</feature>
<dbReference type="GO" id="GO:0006508">
    <property type="term" value="P:proteolysis"/>
    <property type="evidence" value="ECO:0007669"/>
    <property type="project" value="UniProtKB-KW"/>
</dbReference>
<dbReference type="EMBL" id="CP144520">
    <property type="protein sequence ID" value="WWC67853.1"/>
    <property type="molecule type" value="Genomic_DNA"/>
</dbReference>
<organism evidence="8 9">
    <name type="scientific">Kwoniella pini CBS 10737</name>
    <dbReference type="NCBI Taxonomy" id="1296096"/>
    <lineage>
        <taxon>Eukaryota</taxon>
        <taxon>Fungi</taxon>
        <taxon>Dikarya</taxon>
        <taxon>Basidiomycota</taxon>
        <taxon>Agaricomycotina</taxon>
        <taxon>Tremellomycetes</taxon>
        <taxon>Tremellales</taxon>
        <taxon>Cryptococcaceae</taxon>
        <taxon>Kwoniella</taxon>
    </lineage>
</organism>
<feature type="compositionally biased region" description="Basic and acidic residues" evidence="6">
    <location>
        <begin position="1267"/>
        <end position="1282"/>
    </location>
</feature>
<dbReference type="RefSeq" id="XP_070058551.1">
    <property type="nucleotide sequence ID" value="XM_070202450.1"/>
</dbReference>
<evidence type="ECO:0000256" key="4">
    <source>
        <dbReference type="ARBA" id="ARBA00022786"/>
    </source>
</evidence>
<feature type="region of interest" description="Disordered" evidence="6">
    <location>
        <begin position="777"/>
        <end position="841"/>
    </location>
</feature>
<dbReference type="SUPFAM" id="SSF54001">
    <property type="entry name" value="Cysteine proteinases"/>
    <property type="match status" value="1"/>
</dbReference>
<keyword evidence="5" id="KW-0378">Hydrolase</keyword>
<feature type="region of interest" description="Disordered" evidence="6">
    <location>
        <begin position="1121"/>
        <end position="1485"/>
    </location>
</feature>
<evidence type="ECO:0000259" key="7">
    <source>
        <dbReference type="PROSITE" id="PS50600"/>
    </source>
</evidence>
<feature type="compositionally biased region" description="Pro residues" evidence="6">
    <location>
        <begin position="1148"/>
        <end position="1161"/>
    </location>
</feature>
<dbReference type="PROSITE" id="PS50600">
    <property type="entry name" value="ULP_PROTEASE"/>
    <property type="match status" value="1"/>
</dbReference>
<dbReference type="Gene3D" id="3.40.395.10">
    <property type="entry name" value="Adenoviral Proteinase, Chain A"/>
    <property type="match status" value="2"/>
</dbReference>
<feature type="compositionally biased region" description="Basic and acidic residues" evidence="6">
    <location>
        <begin position="1352"/>
        <end position="1364"/>
    </location>
</feature>
<dbReference type="GeneID" id="30174627"/>